<dbReference type="Gene3D" id="3.40.630.190">
    <property type="entry name" value="LCP protein"/>
    <property type="match status" value="1"/>
</dbReference>
<gene>
    <name evidence="3" type="ORF">H9X83_09450</name>
</gene>
<dbReference type="Pfam" id="PF03816">
    <property type="entry name" value="LytR_cpsA_psr"/>
    <property type="match status" value="1"/>
</dbReference>
<organism evidence="3 4">
    <name type="scientific">Anaerotignum lactatifermentans</name>
    <dbReference type="NCBI Taxonomy" id="160404"/>
    <lineage>
        <taxon>Bacteria</taxon>
        <taxon>Bacillati</taxon>
        <taxon>Bacillota</taxon>
        <taxon>Clostridia</taxon>
        <taxon>Lachnospirales</taxon>
        <taxon>Anaerotignaceae</taxon>
        <taxon>Anaerotignum</taxon>
    </lineage>
</organism>
<dbReference type="EMBL" id="JACSNV010000013">
    <property type="protein sequence ID" value="MBM6878376.1"/>
    <property type="molecule type" value="Genomic_DNA"/>
</dbReference>
<dbReference type="InterPro" id="IPR004474">
    <property type="entry name" value="LytR_CpsA_psr"/>
</dbReference>
<keyword evidence="4" id="KW-1185">Reference proteome</keyword>
<dbReference type="RefSeq" id="WP_205134128.1">
    <property type="nucleotide sequence ID" value="NZ_JACSNT010000013.1"/>
</dbReference>
<name>A0ABS2GA60_9FIRM</name>
<evidence type="ECO:0000256" key="1">
    <source>
        <dbReference type="ARBA" id="ARBA00006068"/>
    </source>
</evidence>
<evidence type="ECO:0000259" key="2">
    <source>
        <dbReference type="Pfam" id="PF03816"/>
    </source>
</evidence>
<dbReference type="PANTHER" id="PTHR33392:SF6">
    <property type="entry name" value="POLYISOPRENYL-TEICHOIC ACID--PEPTIDOGLYCAN TEICHOIC ACID TRANSFERASE TAGU"/>
    <property type="match status" value="1"/>
</dbReference>
<accession>A0ABS2GA60</accession>
<proteinExistence type="inferred from homology"/>
<dbReference type="NCBIfam" id="TIGR00350">
    <property type="entry name" value="lytR_cpsA_psr"/>
    <property type="match status" value="1"/>
</dbReference>
<dbReference type="Proteomes" id="UP000729290">
    <property type="component" value="Unassembled WGS sequence"/>
</dbReference>
<dbReference type="PANTHER" id="PTHR33392">
    <property type="entry name" value="POLYISOPRENYL-TEICHOIC ACID--PEPTIDOGLYCAN TEICHOIC ACID TRANSFERASE TAGU"/>
    <property type="match status" value="1"/>
</dbReference>
<feature type="domain" description="Cell envelope-related transcriptional attenuator" evidence="2">
    <location>
        <begin position="88"/>
        <end position="235"/>
    </location>
</feature>
<dbReference type="InterPro" id="IPR050922">
    <property type="entry name" value="LytR/CpsA/Psr_CW_biosynth"/>
</dbReference>
<evidence type="ECO:0000313" key="3">
    <source>
        <dbReference type="EMBL" id="MBM6878376.1"/>
    </source>
</evidence>
<evidence type="ECO:0000313" key="4">
    <source>
        <dbReference type="Proteomes" id="UP000729290"/>
    </source>
</evidence>
<sequence length="340" mass="37614">MKRKQTGKKKKRTLKGLYFKTLLITLAILLALLAGAYAIFADMLSGIKRTDVDESQLAVNEDLAGNGKITNIALYGVSSRDDSYVGLSDSIMVVSVNGKTGQIKLVSIARDTYVSVNGHGKTKLNHAYSYGGPELAIRTLNENFHLDITDFVAVNFDTMADVIDRMGGVDIEITEKERQQINAYLLEGEPVTETGLVHLNGPQAVSYSRIRKIDSDDVRTQRQRTVLQCLFEKAKTISPLEYPSLIKDLSPMVETSLTNQEILSLASVGANPGLSLTMDAFPNDYIESHGETISAVWYYIYDIEQAADMLHQFIYEDVPFSDYGKTEEELAAESGDTQTE</sequence>
<comment type="caution">
    <text evidence="3">The sequence shown here is derived from an EMBL/GenBank/DDBJ whole genome shotgun (WGS) entry which is preliminary data.</text>
</comment>
<reference evidence="3 4" key="1">
    <citation type="journal article" date="2021" name="Sci. Rep.">
        <title>The distribution of antibiotic resistance genes in chicken gut microbiota commensals.</title>
        <authorList>
            <person name="Juricova H."/>
            <person name="Matiasovicova J."/>
            <person name="Kubasova T."/>
            <person name="Cejkova D."/>
            <person name="Rychlik I."/>
        </authorList>
    </citation>
    <scope>NUCLEOTIDE SEQUENCE [LARGE SCALE GENOMIC DNA]</scope>
    <source>
        <strain evidence="3 4">An431b</strain>
    </source>
</reference>
<comment type="similarity">
    <text evidence="1">Belongs to the LytR/CpsA/Psr (LCP) family.</text>
</comment>
<protein>
    <submittedName>
        <fullName evidence="3">LCP family protein</fullName>
    </submittedName>
</protein>